<evidence type="ECO:0008006" key="7">
    <source>
        <dbReference type="Google" id="ProtNLM"/>
    </source>
</evidence>
<dbReference type="Proteomes" id="UP000719412">
    <property type="component" value="Unassembled WGS sequence"/>
</dbReference>
<evidence type="ECO:0000313" key="5">
    <source>
        <dbReference type="EMBL" id="KAH0819955.1"/>
    </source>
</evidence>
<feature type="compositionally biased region" description="Basic and acidic residues" evidence="2">
    <location>
        <begin position="951"/>
        <end position="961"/>
    </location>
</feature>
<evidence type="ECO:0000256" key="2">
    <source>
        <dbReference type="SAM" id="MobiDB-lite"/>
    </source>
</evidence>
<dbReference type="Gene3D" id="3.30.420.10">
    <property type="entry name" value="Ribonuclease H-like superfamily/Ribonuclease H"/>
    <property type="match status" value="1"/>
</dbReference>
<dbReference type="InterPro" id="IPR036397">
    <property type="entry name" value="RNaseH_sf"/>
</dbReference>
<name>A0A8J6HJK2_TENMO</name>
<dbReference type="EMBL" id="JABDTM020013192">
    <property type="protein sequence ID" value="KAH0819955.1"/>
    <property type="molecule type" value="Genomic_DNA"/>
</dbReference>
<sequence length="1308" mass="149326">MVDFSETKRRNPKSAETSVQPVGIKIHSSPSSESFHQNIKTLEESSFISSSPFIEYLHQKYESTPRTTHDVLAQLILMSSMNDANVDLTATCETAKDTWEKLLSVYEQSSGQRLDRLMEQYFSCEKNPAENVTAHVARLQRNFREMNDELKRVAKTELPELLWMNSEEESRNLPELPDISNNGEVASVSNEEDFHKNDEADGVEKLEEDRRSLRSVRKPTYLEDYVLIAEYNVPETFESATTASDSDKWRSAMDEEIASLNENHTWELVNPPQNHKIINNRWVFQVKQNSVGEIERYKARLVAKGCTQKAGVDYNETFSPVARFDTVEDFKTFDPRCNLPSPATALSVPSTSTRSKGHVTGSSLFKLPLRTVLRVAASRNLKIKQFEKYLDSKFSVSAEIRKSLTTGVRSKSLPGLHGQYPGIAEPVLKVRVQKQATPNDTLLFRSKSNGITLEDDCPGDDWFMNFKRRQNLSIKKPQSVEYSRKKMTDPFVINNYFDILKKALDDLNLNDSPELIWNLDESSFSHDPYKTKIVGARGKPSSRTTSGPGRENTTILSAVSASGLKAPPLIVFKGKNIWDSWITNEESGFARTAYAASPKGWMDSDIFHNNFLKTLLSALGDVRPVLLIYDGHSTHVNVKLIELARENQITILKLPPHSSHLLQLQDLAVFKSLKNNWDKELVVWQRKNEDEVLERLNGEQLEKQTSPLKQKKNSSKKQKRRKRQRKNSSSSESSNSEEELVYINSEDDLDPKVFEDDDIDCEMFEESNEQIGVGQWTLAIVEFFKRSPQAAAKLRAVETQLGCQQLNVKQDMPVRWNSTKDMFERILQIKEPLISTLALVNYEKNTLTLSDWQIIAYSLKALKVFQEEDPELPVEVQNMVRKMQEQLIRRFSNIEDNLIIAEPTLLDPRFKNGFADPAAFEKTKAAITKAASHIVLSVQSDNDETSSGNNDHNDGSDNDAQKDEFSIWPDYDYKTSSVFLNDNATAAGIVKVNRYIQEPIIKRSRNPLMWWKERKFTYRKDRQGDHTASVFLKESFRPVVLLWSYIRIYVRLVLTDSNTMASPILHLTPLDFNFWDHTKDLVYEVEINTGGQLQKRVTDAANQIPKSKNLRGTLRTLQYECLLPGMGVTLGVTSLRPILVGSKMSDTENGKVTIENEREKEREKAFGRRDSIVRTPPSHVVFDTKDTEEVFILDDELNKEDSHETGIGAADTPGKNPSKKRKAAESPTVTQMRDPEPSSNMQRLKQKAERTEKFCKENRNVHKDIKGLASELFSYTKMVPKEQQQGKSLLARMDEELLELKKGNRMRR</sequence>
<dbReference type="GO" id="GO:0005634">
    <property type="term" value="C:nucleus"/>
    <property type="evidence" value="ECO:0007669"/>
    <property type="project" value="TreeGrafter"/>
</dbReference>
<proteinExistence type="predicted"/>
<feature type="compositionally biased region" description="Polar residues" evidence="2">
    <location>
        <begin position="1227"/>
        <end position="1243"/>
    </location>
</feature>
<evidence type="ECO:0000313" key="6">
    <source>
        <dbReference type="Proteomes" id="UP000719412"/>
    </source>
</evidence>
<dbReference type="InterPro" id="IPR004875">
    <property type="entry name" value="DDE_SF_endonuclease_dom"/>
</dbReference>
<feature type="region of interest" description="Disordered" evidence="2">
    <location>
        <begin position="167"/>
        <end position="210"/>
    </location>
</feature>
<keyword evidence="1" id="KW-0175">Coiled coil</keyword>
<dbReference type="PANTHER" id="PTHR19303">
    <property type="entry name" value="TRANSPOSON"/>
    <property type="match status" value="1"/>
</dbReference>
<organism evidence="5 6">
    <name type="scientific">Tenebrio molitor</name>
    <name type="common">Yellow mealworm beetle</name>
    <dbReference type="NCBI Taxonomy" id="7067"/>
    <lineage>
        <taxon>Eukaryota</taxon>
        <taxon>Metazoa</taxon>
        <taxon>Ecdysozoa</taxon>
        <taxon>Arthropoda</taxon>
        <taxon>Hexapoda</taxon>
        <taxon>Insecta</taxon>
        <taxon>Pterygota</taxon>
        <taxon>Neoptera</taxon>
        <taxon>Endopterygota</taxon>
        <taxon>Coleoptera</taxon>
        <taxon>Polyphaga</taxon>
        <taxon>Cucujiformia</taxon>
        <taxon>Tenebrionidae</taxon>
        <taxon>Tenebrio</taxon>
    </lineage>
</organism>
<dbReference type="Pfam" id="PF14223">
    <property type="entry name" value="Retrotran_gag_2"/>
    <property type="match status" value="1"/>
</dbReference>
<feature type="region of interest" description="Disordered" evidence="2">
    <location>
        <begin position="939"/>
        <end position="961"/>
    </location>
</feature>
<feature type="domain" description="DDE-1" evidence="3">
    <location>
        <begin position="551"/>
        <end position="687"/>
    </location>
</feature>
<dbReference type="PANTHER" id="PTHR19303:SF74">
    <property type="entry name" value="POGO TRANSPOSABLE ELEMENT WITH KRAB DOMAIN"/>
    <property type="match status" value="1"/>
</dbReference>
<feature type="compositionally biased region" description="Polar residues" evidence="2">
    <location>
        <begin position="179"/>
        <end position="189"/>
    </location>
</feature>
<feature type="compositionally biased region" description="Basic residues" evidence="2">
    <location>
        <begin position="709"/>
        <end position="726"/>
    </location>
</feature>
<feature type="compositionally biased region" description="Basic and acidic residues" evidence="2">
    <location>
        <begin position="192"/>
        <end position="210"/>
    </location>
</feature>
<evidence type="ECO:0000259" key="3">
    <source>
        <dbReference type="Pfam" id="PF03184"/>
    </source>
</evidence>
<feature type="domain" description="Reverse transcriptase Ty1/copia-type" evidence="4">
    <location>
        <begin position="263"/>
        <end position="328"/>
    </location>
</feature>
<gene>
    <name evidence="5" type="ORF">GEV33_002836</name>
</gene>
<dbReference type="Pfam" id="PF07727">
    <property type="entry name" value="RVT_2"/>
    <property type="match status" value="1"/>
</dbReference>
<evidence type="ECO:0000256" key="1">
    <source>
        <dbReference type="SAM" id="Coils"/>
    </source>
</evidence>
<feature type="region of interest" description="Disordered" evidence="2">
    <location>
        <begin position="1196"/>
        <end position="1244"/>
    </location>
</feature>
<dbReference type="InterPro" id="IPR012337">
    <property type="entry name" value="RNaseH-like_sf"/>
</dbReference>
<evidence type="ECO:0000259" key="4">
    <source>
        <dbReference type="Pfam" id="PF07727"/>
    </source>
</evidence>
<dbReference type="SUPFAM" id="SSF53098">
    <property type="entry name" value="Ribonuclease H-like"/>
    <property type="match status" value="1"/>
</dbReference>
<protein>
    <recommendedName>
        <fullName evidence="7">DDE-1 domain-containing protein</fullName>
    </recommendedName>
</protein>
<comment type="caution">
    <text evidence="5">The sequence shown here is derived from an EMBL/GenBank/DDBJ whole genome shotgun (WGS) entry which is preliminary data.</text>
</comment>
<feature type="coiled-coil region" evidence="1">
    <location>
        <begin position="129"/>
        <end position="156"/>
    </location>
</feature>
<keyword evidence="6" id="KW-1185">Reference proteome</keyword>
<dbReference type="InterPro" id="IPR013103">
    <property type="entry name" value="RVT_2"/>
</dbReference>
<reference evidence="5" key="1">
    <citation type="journal article" date="2020" name="J Insects Food Feed">
        <title>The yellow mealworm (Tenebrio molitor) genome: a resource for the emerging insects as food and feed industry.</title>
        <authorList>
            <person name="Eriksson T."/>
            <person name="Andere A."/>
            <person name="Kelstrup H."/>
            <person name="Emery V."/>
            <person name="Picard C."/>
        </authorList>
    </citation>
    <scope>NUCLEOTIDE SEQUENCE</scope>
    <source>
        <strain evidence="5">Stoneville</strain>
        <tissue evidence="5">Whole head</tissue>
    </source>
</reference>
<accession>A0A8J6HJK2</accession>
<reference evidence="5" key="2">
    <citation type="submission" date="2021-08" db="EMBL/GenBank/DDBJ databases">
        <authorList>
            <person name="Eriksson T."/>
        </authorList>
    </citation>
    <scope>NUCLEOTIDE SEQUENCE</scope>
    <source>
        <strain evidence="5">Stoneville</strain>
        <tissue evidence="5">Whole head</tissue>
    </source>
</reference>
<dbReference type="GO" id="GO:0003677">
    <property type="term" value="F:DNA binding"/>
    <property type="evidence" value="ECO:0007669"/>
    <property type="project" value="TreeGrafter"/>
</dbReference>
<dbReference type="InterPro" id="IPR050863">
    <property type="entry name" value="CenT-Element_Derived"/>
</dbReference>
<feature type="region of interest" description="Disordered" evidence="2">
    <location>
        <begin position="697"/>
        <end position="742"/>
    </location>
</feature>
<dbReference type="Pfam" id="PF03184">
    <property type="entry name" value="DDE_1"/>
    <property type="match status" value="1"/>
</dbReference>
<feature type="region of interest" description="Disordered" evidence="2">
    <location>
        <begin position="1"/>
        <end position="32"/>
    </location>
</feature>